<dbReference type="Proteomes" id="UP000190056">
    <property type="component" value="Unassembled WGS sequence"/>
</dbReference>
<protein>
    <submittedName>
        <fullName evidence="1">Uncharacterized protein</fullName>
    </submittedName>
</protein>
<reference evidence="1 2" key="1">
    <citation type="submission" date="2017-01" db="EMBL/GenBank/DDBJ databases">
        <authorList>
            <person name="Abreu V.A."/>
            <person name="Popin R.V."/>
            <person name="Rigonato J."/>
            <person name="Andreote A.P."/>
            <person name="Schaker P.C."/>
            <person name="Hoff-Risseti C."/>
            <person name="Alvarenga D.O."/>
            <person name="Varani A.M."/>
            <person name="Fiore M.F."/>
        </authorList>
    </citation>
    <scope>NUCLEOTIDE SEQUENCE [LARGE SCALE GENOMIC DNA]</scope>
    <source>
        <strain evidence="1 2">CENA302</strain>
    </source>
</reference>
<evidence type="ECO:0000313" key="2">
    <source>
        <dbReference type="Proteomes" id="UP000190056"/>
    </source>
</evidence>
<evidence type="ECO:0000313" key="1">
    <source>
        <dbReference type="EMBL" id="OPH10162.1"/>
    </source>
</evidence>
<proteinExistence type="predicted"/>
<organism evidence="1 2">
    <name type="scientific">Cylindrospermopsis raciborskii CENA302</name>
    <dbReference type="NCBI Taxonomy" id="1170768"/>
    <lineage>
        <taxon>Bacteria</taxon>
        <taxon>Bacillati</taxon>
        <taxon>Cyanobacteriota</taxon>
        <taxon>Cyanophyceae</taxon>
        <taxon>Nostocales</taxon>
        <taxon>Aphanizomenonaceae</taxon>
        <taxon>Cylindrospermopsis</taxon>
    </lineage>
</organism>
<comment type="caution">
    <text evidence="1">The sequence shown here is derived from an EMBL/GenBank/DDBJ whole genome shotgun (WGS) entry which is preliminary data.</text>
</comment>
<sequence length="805" mass="91510">MNVYNNKMNETHEIHEFSTGINFKQRANGWVSLGFTGQYMNSTMRDVPKMVEMSITNEEFALVEGSSGEQVAIIGRSVGSGNDIWSVIAVVTRAKDEAGRSAPFHRYFLCQGEHKLRVILAWWEQNNRPTFNPFDFQVLGSPHSFAGEVPPPSDLEQIEQILSLFKEQAQPQEDKEQILPLSREESVFTGQLGEQPQPQFAQGFDQQQIPATSTGGTKPQTDTEEVWQFKKLPIVLDPTPQYDLYSINALAIKKCNLSKNGLPVSWAFNVEALVKPERFQIIQPASEKAVERIKRAIASTSQVKINTVNIDGAALKSALRGLINSSQVKPEAVGVIVNGVTNKEITPEYWENLFNSQGANQGIRQKIYSPQMVKLLTLRALVLPKTLPEFLGWLNIQAGKKVNQNQMVSLQFQKAIKELFPKEKVAEGIGYLLPSLLNGKISPDGLSWLLAKNGSNSIWSYAQKQFVNDVRNDLQLIFNQYKNSKSLNFDGGNLKCEIGVWNQLIRGWQGIQRRYYKCEEYRPLAELFEEFREDDLAAYFYQVSDGLVNKKLFGRLPDSQRSGYPVVFGLPIKRKETLIDVLIKFINQFVNQDIDMKILYVAPISLLILGSGWFVGSKTWHAYVSQNDINNHLCKESQKPENCSVIVLDDTKHYSFKDIQRIIPQVVDDLLKKREAEEKKKYEEANSSGVNQTPPSRKSNFDIKAELINKVNQTLPKILADPTLKYDEIDSKNAQNVDTNIQKKWLIAVYNYQIKRKAGKKIKKVQVEECKFPLFWRCFPGQEVTVTKDEIDDSPLRKKLAEDIN</sequence>
<dbReference type="EMBL" id="MTPU01000028">
    <property type="protein sequence ID" value="OPH10162.1"/>
    <property type="molecule type" value="Genomic_DNA"/>
</dbReference>
<gene>
    <name evidence="1" type="ORF">CENA302_06890</name>
</gene>
<dbReference type="AlphaFoldDB" id="A0A9Q5QXE6"/>
<name>A0A9Q5QXE6_9CYAN</name>
<dbReference type="RefSeq" id="WP_079291015.1">
    <property type="nucleotide sequence ID" value="NZ_MTPU01000028.1"/>
</dbReference>
<accession>A0A9Q5QXE6</accession>